<comment type="subcellular location">
    <subcellularLocation>
        <location evidence="1">Membrane</location>
        <topology evidence="1">Multi-pass membrane protein</topology>
    </subcellularLocation>
</comment>
<evidence type="ECO:0000256" key="7">
    <source>
        <dbReference type="ARBA" id="ARBA00023136"/>
    </source>
</evidence>
<evidence type="ECO:0008006" key="13">
    <source>
        <dbReference type="Google" id="ProtNLM"/>
    </source>
</evidence>
<keyword evidence="5 10" id="KW-1133">Transmembrane helix</keyword>
<evidence type="ECO:0000256" key="4">
    <source>
        <dbReference type="ARBA" id="ARBA00022692"/>
    </source>
</evidence>
<dbReference type="Pfam" id="PF02076">
    <property type="entry name" value="STE3"/>
    <property type="match status" value="1"/>
</dbReference>
<feature type="transmembrane region" description="Helical" evidence="10">
    <location>
        <begin position="110"/>
        <end position="130"/>
    </location>
</feature>
<evidence type="ECO:0000256" key="2">
    <source>
        <dbReference type="ARBA" id="ARBA00011085"/>
    </source>
</evidence>
<evidence type="ECO:0000256" key="3">
    <source>
        <dbReference type="ARBA" id="ARBA00022507"/>
    </source>
</evidence>
<comment type="similarity">
    <text evidence="2">Belongs to the G-protein coupled receptor 4 family.</text>
</comment>
<organism evidence="11 12">
    <name type="scientific">Plicaturopsis crispa FD-325 SS-3</name>
    <dbReference type="NCBI Taxonomy" id="944288"/>
    <lineage>
        <taxon>Eukaryota</taxon>
        <taxon>Fungi</taxon>
        <taxon>Dikarya</taxon>
        <taxon>Basidiomycota</taxon>
        <taxon>Agaricomycotina</taxon>
        <taxon>Agaricomycetes</taxon>
        <taxon>Agaricomycetidae</taxon>
        <taxon>Amylocorticiales</taxon>
        <taxon>Amylocorticiaceae</taxon>
        <taxon>Plicatura</taxon>
        <taxon>Plicaturopsis crispa</taxon>
    </lineage>
</organism>
<feature type="transmembrane region" description="Helical" evidence="10">
    <location>
        <begin position="259"/>
        <end position="284"/>
    </location>
</feature>
<feature type="transmembrane region" description="Helical" evidence="10">
    <location>
        <begin position="201"/>
        <end position="223"/>
    </location>
</feature>
<dbReference type="InterPro" id="IPR001499">
    <property type="entry name" value="GPCR_STE3"/>
</dbReference>
<feature type="transmembrane region" description="Helical" evidence="10">
    <location>
        <begin position="32"/>
        <end position="54"/>
    </location>
</feature>
<dbReference type="PANTHER" id="PTHR28097">
    <property type="entry name" value="PHEROMONE A FACTOR RECEPTOR"/>
    <property type="match status" value="1"/>
</dbReference>
<dbReference type="AlphaFoldDB" id="A0A0C9T4A3"/>
<sequence>MHAELPVVSFLSAAFLFIIIPLHYARLSIAHLSILVWLAVGNIIQGVNAIVWTGNTEMRIPVWCDISTKVVLCINVVLPACIVCICRQLELLSSSREIPCPPRGARNRTILEIACCTALPVLYATLHSIVQDHRFTIVADFGCTPSILPSVPGIFLVWLPPLATCAIGFTYIGLVLAHYFRRRADFTQYLVTRTHLTNAHFMRLLVTSTLQLFLLLILAISSISSDVSGGLRPWISWASVHAKFLQVPRLATQTPQIVFAWWAIPVLSLISVISFAVSDAQAALEILEKRKAGRERSGSESWIDTSDLPRR</sequence>
<protein>
    <recommendedName>
        <fullName evidence="13">Fungal pheromone STE3G-protein-coupled receptor</fullName>
    </recommendedName>
</protein>
<keyword evidence="4 10" id="KW-0812">Transmembrane</keyword>
<dbReference type="GO" id="GO:0004932">
    <property type="term" value="F:mating-type factor pheromone receptor activity"/>
    <property type="evidence" value="ECO:0007669"/>
    <property type="project" value="InterPro"/>
</dbReference>
<name>A0A0C9T4A3_PLICR</name>
<keyword evidence="6" id="KW-0297">G-protein coupled receptor</keyword>
<dbReference type="HOGENOM" id="CLU_027592_0_0_1"/>
<proteinExistence type="inferred from homology"/>
<dbReference type="EMBL" id="KN832572">
    <property type="protein sequence ID" value="KII84139.1"/>
    <property type="molecule type" value="Genomic_DNA"/>
</dbReference>
<keyword evidence="8" id="KW-0675">Receptor</keyword>
<dbReference type="OrthoDB" id="2874149at2759"/>
<feature type="transmembrane region" description="Helical" evidence="10">
    <location>
        <begin position="6"/>
        <end position="25"/>
    </location>
</feature>
<evidence type="ECO:0000256" key="9">
    <source>
        <dbReference type="ARBA" id="ARBA00023224"/>
    </source>
</evidence>
<evidence type="ECO:0000256" key="5">
    <source>
        <dbReference type="ARBA" id="ARBA00022989"/>
    </source>
</evidence>
<keyword evidence="9" id="KW-0807">Transducer</keyword>
<evidence type="ECO:0000256" key="6">
    <source>
        <dbReference type="ARBA" id="ARBA00023040"/>
    </source>
</evidence>
<evidence type="ECO:0000256" key="1">
    <source>
        <dbReference type="ARBA" id="ARBA00004141"/>
    </source>
</evidence>
<evidence type="ECO:0000256" key="8">
    <source>
        <dbReference type="ARBA" id="ARBA00023170"/>
    </source>
</evidence>
<evidence type="ECO:0000313" key="11">
    <source>
        <dbReference type="EMBL" id="KII84139.1"/>
    </source>
</evidence>
<dbReference type="PRINTS" id="PR00899">
    <property type="entry name" value="GPCRSTE3"/>
</dbReference>
<dbReference type="GO" id="GO:0005886">
    <property type="term" value="C:plasma membrane"/>
    <property type="evidence" value="ECO:0007669"/>
    <property type="project" value="TreeGrafter"/>
</dbReference>
<accession>A0A0C9T4A3</accession>
<evidence type="ECO:0000313" key="12">
    <source>
        <dbReference type="Proteomes" id="UP000053263"/>
    </source>
</evidence>
<feature type="transmembrane region" description="Helical" evidence="10">
    <location>
        <begin position="155"/>
        <end position="180"/>
    </location>
</feature>
<evidence type="ECO:0000256" key="10">
    <source>
        <dbReference type="SAM" id="Phobius"/>
    </source>
</evidence>
<keyword evidence="12" id="KW-1185">Reference proteome</keyword>
<keyword evidence="7 10" id="KW-0472">Membrane</keyword>
<dbReference type="GO" id="GO:0000750">
    <property type="term" value="P:pheromone-dependent signal transduction involved in conjugation with cellular fusion"/>
    <property type="evidence" value="ECO:0007669"/>
    <property type="project" value="TreeGrafter"/>
</dbReference>
<dbReference type="Proteomes" id="UP000053263">
    <property type="component" value="Unassembled WGS sequence"/>
</dbReference>
<reference evidence="11 12" key="1">
    <citation type="submission" date="2014-06" db="EMBL/GenBank/DDBJ databases">
        <title>Evolutionary Origins and Diversification of the Mycorrhizal Mutualists.</title>
        <authorList>
            <consortium name="DOE Joint Genome Institute"/>
            <consortium name="Mycorrhizal Genomics Consortium"/>
            <person name="Kohler A."/>
            <person name="Kuo A."/>
            <person name="Nagy L.G."/>
            <person name="Floudas D."/>
            <person name="Copeland A."/>
            <person name="Barry K.W."/>
            <person name="Cichocki N."/>
            <person name="Veneault-Fourrey C."/>
            <person name="LaButti K."/>
            <person name="Lindquist E.A."/>
            <person name="Lipzen A."/>
            <person name="Lundell T."/>
            <person name="Morin E."/>
            <person name="Murat C."/>
            <person name="Riley R."/>
            <person name="Ohm R."/>
            <person name="Sun H."/>
            <person name="Tunlid A."/>
            <person name="Henrissat B."/>
            <person name="Grigoriev I.V."/>
            <person name="Hibbett D.S."/>
            <person name="Martin F."/>
        </authorList>
    </citation>
    <scope>NUCLEOTIDE SEQUENCE [LARGE SCALE GENOMIC DNA]</scope>
    <source>
        <strain evidence="11 12">FD-325 SS-3</strain>
    </source>
</reference>
<keyword evidence="3" id="KW-0589">Pheromone response</keyword>
<dbReference type="PANTHER" id="PTHR28097:SF1">
    <property type="entry name" value="PHEROMONE A FACTOR RECEPTOR"/>
    <property type="match status" value="1"/>
</dbReference>
<gene>
    <name evidence="11" type="ORF">PLICRDRAFT_118514</name>
</gene>